<dbReference type="GO" id="GO:0008194">
    <property type="term" value="F:UDP-glycosyltransferase activity"/>
    <property type="evidence" value="ECO:0007669"/>
    <property type="project" value="InterPro"/>
</dbReference>
<name>A0A9P0HJA0_NEZVI</name>
<keyword evidence="3" id="KW-0328">Glycosyltransferase</keyword>
<reference evidence="13" key="1">
    <citation type="submission" date="2022-01" db="EMBL/GenBank/DDBJ databases">
        <authorList>
            <person name="King R."/>
        </authorList>
    </citation>
    <scope>NUCLEOTIDE SEQUENCE</scope>
</reference>
<dbReference type="InterPro" id="IPR002213">
    <property type="entry name" value="UDP_glucos_trans"/>
</dbReference>
<evidence type="ECO:0000256" key="11">
    <source>
        <dbReference type="SAM" id="Phobius"/>
    </source>
</evidence>
<dbReference type="Proteomes" id="UP001152798">
    <property type="component" value="Chromosome 5"/>
</dbReference>
<sequence length="525" mass="60151">MKVVVIALFCSVFHNVYGANILGMFPFPTFSHTNAYIPILKELARRGHNVTMVSPYPLKEKIPNYNDIVLDNTLDQVISNSGVRNIRQFSTIMKFTGLWPICNTFLDPAFKIPKFQEFMKENNSKFDLLIIEPFFCQQPLMAFAHKYGASVVAIVTIYISPGISAISGNPYPMAYVPNMKLTFTDNMNFWERVQNTFYSFIEILVDEIYGTWLMNNYMKEHFKNYPGFENLPSLSEIQNNISLFLVDNHFSLSYPRPYLPNTIDFAGLSVNTGGKLPVDLQKFMNESKDGVIFFTWGSHYKMTNMEPELLSSLMSVFGKLKQRVLMKWENETMPGKPDNVKIAKWFPQASVLSHPNMRIFITHGGIHGTIEAVYNAVPILGTPLFGDQFYNLRMIEDSGMGINIDIDTVTEAELSSAVNKLLHDPKYKENAQKKSKIFKDRPLTTLDNTVFWVEYVLRHNGAHHLRPATLDLAWYQNWLIDVIALFIAVIIGLGIILIFTMRCICNLFRKNKKSNEKDGKKSKKD</sequence>
<comment type="similarity">
    <text evidence="2">Belongs to the UDP-glycosyltransferase family.</text>
</comment>
<dbReference type="OrthoDB" id="5835829at2759"/>
<dbReference type="GO" id="GO:0005783">
    <property type="term" value="C:endoplasmic reticulum"/>
    <property type="evidence" value="ECO:0007669"/>
    <property type="project" value="UniProtKB-SubCell"/>
</dbReference>
<keyword evidence="9" id="KW-0325">Glycoprotein</keyword>
<keyword evidence="5 11" id="KW-0812">Transmembrane</keyword>
<evidence type="ECO:0000256" key="10">
    <source>
        <dbReference type="ARBA" id="ARBA00046288"/>
    </source>
</evidence>
<keyword evidence="12" id="KW-0732">Signal</keyword>
<keyword evidence="6" id="KW-0256">Endoplasmic reticulum</keyword>
<feature type="signal peptide" evidence="12">
    <location>
        <begin position="1"/>
        <end position="18"/>
    </location>
</feature>
<dbReference type="PANTHER" id="PTHR48043:SF159">
    <property type="entry name" value="EG:EG0003.4 PROTEIN-RELATED"/>
    <property type="match status" value="1"/>
</dbReference>
<dbReference type="FunFam" id="3.40.50.2000:FF:000050">
    <property type="entry name" value="UDP-glucuronosyltransferase"/>
    <property type="match status" value="1"/>
</dbReference>
<keyword evidence="7 11" id="KW-1133">Transmembrane helix</keyword>
<protein>
    <recommendedName>
        <fullName evidence="15">UDP-glucuronosyltransferase</fullName>
    </recommendedName>
</protein>
<comment type="subcellular location">
    <subcellularLocation>
        <location evidence="10">Endomembrane system</location>
        <topology evidence="10">Single-pass type I membrane protein</topology>
    </subcellularLocation>
    <subcellularLocation>
        <location evidence="1">Endoplasmic reticulum</location>
    </subcellularLocation>
</comment>
<evidence type="ECO:0000256" key="3">
    <source>
        <dbReference type="ARBA" id="ARBA00022676"/>
    </source>
</evidence>
<evidence type="ECO:0000256" key="6">
    <source>
        <dbReference type="ARBA" id="ARBA00022824"/>
    </source>
</evidence>
<dbReference type="InterPro" id="IPR050271">
    <property type="entry name" value="UDP-glycosyltransferase"/>
</dbReference>
<keyword evidence="4" id="KW-0808">Transferase</keyword>
<dbReference type="SUPFAM" id="SSF53756">
    <property type="entry name" value="UDP-Glycosyltransferase/glycogen phosphorylase"/>
    <property type="match status" value="1"/>
</dbReference>
<proteinExistence type="inferred from homology"/>
<dbReference type="PANTHER" id="PTHR48043">
    <property type="entry name" value="EG:EG0003.4 PROTEIN-RELATED"/>
    <property type="match status" value="1"/>
</dbReference>
<feature type="chain" id="PRO_5040307090" description="UDP-glucuronosyltransferase" evidence="12">
    <location>
        <begin position="19"/>
        <end position="525"/>
    </location>
</feature>
<accession>A0A9P0HJA0</accession>
<dbReference type="CDD" id="cd03784">
    <property type="entry name" value="GT1_Gtf-like"/>
    <property type="match status" value="1"/>
</dbReference>
<gene>
    <name evidence="13" type="ORF">NEZAVI_LOCUS11699</name>
</gene>
<evidence type="ECO:0000256" key="9">
    <source>
        <dbReference type="ARBA" id="ARBA00023180"/>
    </source>
</evidence>
<evidence type="ECO:0000256" key="2">
    <source>
        <dbReference type="ARBA" id="ARBA00009995"/>
    </source>
</evidence>
<evidence type="ECO:0000256" key="8">
    <source>
        <dbReference type="ARBA" id="ARBA00023136"/>
    </source>
</evidence>
<evidence type="ECO:0000256" key="5">
    <source>
        <dbReference type="ARBA" id="ARBA00022692"/>
    </source>
</evidence>
<evidence type="ECO:0000313" key="14">
    <source>
        <dbReference type="Proteomes" id="UP001152798"/>
    </source>
</evidence>
<evidence type="ECO:0008006" key="15">
    <source>
        <dbReference type="Google" id="ProtNLM"/>
    </source>
</evidence>
<dbReference type="Pfam" id="PF00201">
    <property type="entry name" value="UDPGT"/>
    <property type="match status" value="1"/>
</dbReference>
<evidence type="ECO:0000256" key="1">
    <source>
        <dbReference type="ARBA" id="ARBA00004240"/>
    </source>
</evidence>
<evidence type="ECO:0000256" key="4">
    <source>
        <dbReference type="ARBA" id="ARBA00022679"/>
    </source>
</evidence>
<dbReference type="EMBL" id="OV725081">
    <property type="protein sequence ID" value="CAH1403023.1"/>
    <property type="molecule type" value="Genomic_DNA"/>
</dbReference>
<keyword evidence="8 11" id="KW-0472">Membrane</keyword>
<dbReference type="AlphaFoldDB" id="A0A9P0HJA0"/>
<keyword evidence="14" id="KW-1185">Reference proteome</keyword>
<evidence type="ECO:0000256" key="12">
    <source>
        <dbReference type="SAM" id="SignalP"/>
    </source>
</evidence>
<dbReference type="Gene3D" id="3.40.50.2000">
    <property type="entry name" value="Glycogen Phosphorylase B"/>
    <property type="match status" value="2"/>
</dbReference>
<evidence type="ECO:0000256" key="7">
    <source>
        <dbReference type="ARBA" id="ARBA00022989"/>
    </source>
</evidence>
<feature type="transmembrane region" description="Helical" evidence="11">
    <location>
        <begin position="478"/>
        <end position="504"/>
    </location>
</feature>
<organism evidence="13 14">
    <name type="scientific">Nezara viridula</name>
    <name type="common">Southern green stink bug</name>
    <name type="synonym">Cimex viridulus</name>
    <dbReference type="NCBI Taxonomy" id="85310"/>
    <lineage>
        <taxon>Eukaryota</taxon>
        <taxon>Metazoa</taxon>
        <taxon>Ecdysozoa</taxon>
        <taxon>Arthropoda</taxon>
        <taxon>Hexapoda</taxon>
        <taxon>Insecta</taxon>
        <taxon>Pterygota</taxon>
        <taxon>Neoptera</taxon>
        <taxon>Paraneoptera</taxon>
        <taxon>Hemiptera</taxon>
        <taxon>Heteroptera</taxon>
        <taxon>Panheteroptera</taxon>
        <taxon>Pentatomomorpha</taxon>
        <taxon>Pentatomoidea</taxon>
        <taxon>Pentatomidae</taxon>
        <taxon>Pentatominae</taxon>
        <taxon>Nezara</taxon>
    </lineage>
</organism>
<evidence type="ECO:0000313" key="13">
    <source>
        <dbReference type="EMBL" id="CAH1403023.1"/>
    </source>
</evidence>